<reference evidence="2 3" key="1">
    <citation type="journal article" date="2016" name="Nat. Commun.">
        <title>Thousands of microbial genomes shed light on interconnected biogeochemical processes in an aquifer system.</title>
        <authorList>
            <person name="Anantharaman K."/>
            <person name="Brown C.T."/>
            <person name="Hug L.A."/>
            <person name="Sharon I."/>
            <person name="Castelle C.J."/>
            <person name="Probst A.J."/>
            <person name="Thomas B.C."/>
            <person name="Singh A."/>
            <person name="Wilkins M.J."/>
            <person name="Karaoz U."/>
            <person name="Brodie E.L."/>
            <person name="Williams K.H."/>
            <person name="Hubbard S.S."/>
            <person name="Banfield J.F."/>
        </authorList>
    </citation>
    <scope>NUCLEOTIDE SEQUENCE [LARGE SCALE GENOMIC DNA]</scope>
</reference>
<evidence type="ECO:0000313" key="3">
    <source>
        <dbReference type="Proteomes" id="UP000177324"/>
    </source>
</evidence>
<feature type="region of interest" description="Disordered" evidence="1">
    <location>
        <begin position="1"/>
        <end position="45"/>
    </location>
</feature>
<name>A0A1G1VRZ5_9BACT</name>
<organism evidence="2 3">
    <name type="scientific">Candidatus Chisholmbacteria bacterium RIFCSPHIGHO2_01_FULL_48_12</name>
    <dbReference type="NCBI Taxonomy" id="1797589"/>
    <lineage>
        <taxon>Bacteria</taxon>
        <taxon>Candidatus Chisholmiibacteriota</taxon>
    </lineage>
</organism>
<dbReference type="EMBL" id="MHCH01000012">
    <property type="protein sequence ID" value="OGY17987.1"/>
    <property type="molecule type" value="Genomic_DNA"/>
</dbReference>
<accession>A0A1G1VRZ5</accession>
<evidence type="ECO:0000256" key="1">
    <source>
        <dbReference type="SAM" id="MobiDB-lite"/>
    </source>
</evidence>
<evidence type="ECO:0000313" key="2">
    <source>
        <dbReference type="EMBL" id="OGY17987.1"/>
    </source>
</evidence>
<comment type="caution">
    <text evidence="2">The sequence shown here is derived from an EMBL/GenBank/DDBJ whole genome shotgun (WGS) entry which is preliminary data.</text>
</comment>
<protein>
    <submittedName>
        <fullName evidence="2">Uncharacterized protein</fullName>
    </submittedName>
</protein>
<dbReference type="Proteomes" id="UP000177324">
    <property type="component" value="Unassembled WGS sequence"/>
</dbReference>
<sequence length="130" mass="14151">MSDAPADQGNLPVAPVSGPKEQKDAFAPSEVVRPAEAAETHEEEVEGWLERLERGEDIHLPQPVTDDQTGQVLVAPASPPAGGEIVLPVSEEGVKKGLHLQVWDSLRWLAEWSLRILKMFPGRAVYPDGK</sequence>
<dbReference type="STRING" id="1797589.A2784_04865"/>
<proteinExistence type="predicted"/>
<dbReference type="AlphaFoldDB" id="A0A1G1VRZ5"/>
<gene>
    <name evidence="2" type="ORF">A2784_04865</name>
</gene>